<dbReference type="Proteomes" id="UP000314294">
    <property type="component" value="Unassembled WGS sequence"/>
</dbReference>
<gene>
    <name evidence="1" type="ORF">EYF80_014421</name>
</gene>
<dbReference type="AlphaFoldDB" id="A0A4Z2IDB2"/>
<proteinExistence type="predicted"/>
<evidence type="ECO:0000313" key="1">
    <source>
        <dbReference type="EMBL" id="TNN75374.1"/>
    </source>
</evidence>
<dbReference type="EMBL" id="SRLO01000104">
    <property type="protein sequence ID" value="TNN75374.1"/>
    <property type="molecule type" value="Genomic_DNA"/>
</dbReference>
<accession>A0A4Z2IDB2</accession>
<keyword evidence="2" id="KW-1185">Reference proteome</keyword>
<sequence>MPVFFFEPGLHTLWHLFRLPPATGPAAGRPRLPHSSGHSITAPTEFEGAVGERAEEPPRSFTTGTPVHDRCRSARLEHRRRVVVRAKSHRRLKRRADVFGGRILMDDFLLHTGCWFFTGRRDGSAIKIRAGVRSQRRFRGKASQAESHGCFHWLYTYNAVTGTSSGPDLPSPCTLIFPLSPYSTFLPAPKHPGTHQSLILLIFLLLSSPLGASAKAPTADAVVPQRSVFFM</sequence>
<organism evidence="1 2">
    <name type="scientific">Liparis tanakae</name>
    <name type="common">Tanaka's snailfish</name>
    <dbReference type="NCBI Taxonomy" id="230148"/>
    <lineage>
        <taxon>Eukaryota</taxon>
        <taxon>Metazoa</taxon>
        <taxon>Chordata</taxon>
        <taxon>Craniata</taxon>
        <taxon>Vertebrata</taxon>
        <taxon>Euteleostomi</taxon>
        <taxon>Actinopterygii</taxon>
        <taxon>Neopterygii</taxon>
        <taxon>Teleostei</taxon>
        <taxon>Neoteleostei</taxon>
        <taxon>Acanthomorphata</taxon>
        <taxon>Eupercaria</taxon>
        <taxon>Perciformes</taxon>
        <taxon>Cottioidei</taxon>
        <taxon>Cottales</taxon>
        <taxon>Liparidae</taxon>
        <taxon>Liparis</taxon>
    </lineage>
</organism>
<comment type="caution">
    <text evidence="1">The sequence shown here is derived from an EMBL/GenBank/DDBJ whole genome shotgun (WGS) entry which is preliminary data.</text>
</comment>
<name>A0A4Z2IDB2_9TELE</name>
<protein>
    <submittedName>
        <fullName evidence="1">Uncharacterized protein</fullName>
    </submittedName>
</protein>
<reference evidence="1 2" key="1">
    <citation type="submission" date="2019-03" db="EMBL/GenBank/DDBJ databases">
        <title>First draft genome of Liparis tanakae, snailfish: a comprehensive survey of snailfish specific genes.</title>
        <authorList>
            <person name="Kim W."/>
            <person name="Song I."/>
            <person name="Jeong J.-H."/>
            <person name="Kim D."/>
            <person name="Kim S."/>
            <person name="Ryu S."/>
            <person name="Song J.Y."/>
            <person name="Lee S.K."/>
        </authorList>
    </citation>
    <scope>NUCLEOTIDE SEQUENCE [LARGE SCALE GENOMIC DNA]</scope>
    <source>
        <tissue evidence="1">Muscle</tissue>
    </source>
</reference>
<evidence type="ECO:0000313" key="2">
    <source>
        <dbReference type="Proteomes" id="UP000314294"/>
    </source>
</evidence>